<gene>
    <name evidence="1" type="ORF">ST47_g3617</name>
</gene>
<organism evidence="1 2">
    <name type="scientific">Didymella rabiei</name>
    <name type="common">Chickpea ascochyta blight fungus</name>
    <name type="synonym">Mycosphaerella rabiei</name>
    <dbReference type="NCBI Taxonomy" id="5454"/>
    <lineage>
        <taxon>Eukaryota</taxon>
        <taxon>Fungi</taxon>
        <taxon>Dikarya</taxon>
        <taxon>Ascomycota</taxon>
        <taxon>Pezizomycotina</taxon>
        <taxon>Dothideomycetes</taxon>
        <taxon>Pleosporomycetidae</taxon>
        <taxon>Pleosporales</taxon>
        <taxon>Pleosporineae</taxon>
        <taxon>Didymellaceae</taxon>
        <taxon>Ascochyta</taxon>
    </lineage>
</organism>
<evidence type="ECO:0000313" key="1">
    <source>
        <dbReference type="EMBL" id="KZM25236.1"/>
    </source>
</evidence>
<comment type="caution">
    <text evidence="1">The sequence shown here is derived from an EMBL/GenBank/DDBJ whole genome shotgun (WGS) entry which is preliminary data.</text>
</comment>
<name>A0A163HCC7_DIDRA</name>
<sequence>MSDHNERALQIGFGVSGVLGTLITLARLHHRNSAGCMLSRRLFSSRVPGPSPAVRCEISASNARLVAGSESTSVANPGWLELTWLHTHGERHSLPRTKPRRALPPHVTRYLLRRRPTTRTKLPRHLRHGTTWKPMSGVSARRYASLTALATLKAVQTWTESHVAALGKSQHQPPSASESTMLQSRTQNWTGWAYLEASALVTTSSTKQQGQSGVETPE</sequence>
<proteinExistence type="predicted"/>
<protein>
    <submittedName>
        <fullName evidence="1">Uncharacterized protein</fullName>
    </submittedName>
</protein>
<dbReference type="Proteomes" id="UP000076837">
    <property type="component" value="Unassembled WGS sequence"/>
</dbReference>
<dbReference type="EMBL" id="JYNV01000132">
    <property type="protein sequence ID" value="KZM25236.1"/>
    <property type="molecule type" value="Genomic_DNA"/>
</dbReference>
<keyword evidence="2" id="KW-1185">Reference proteome</keyword>
<dbReference type="AlphaFoldDB" id="A0A163HCC7"/>
<reference evidence="1 2" key="1">
    <citation type="journal article" date="2016" name="Sci. Rep.">
        <title>Draft genome sequencing and secretome analysis of fungal phytopathogen Ascochyta rabiei provides insight into the necrotrophic effector repertoire.</title>
        <authorList>
            <person name="Verma S."/>
            <person name="Gazara R.K."/>
            <person name="Nizam S."/>
            <person name="Parween S."/>
            <person name="Chattopadhyay D."/>
            <person name="Verma P.K."/>
        </authorList>
    </citation>
    <scope>NUCLEOTIDE SEQUENCE [LARGE SCALE GENOMIC DNA]</scope>
    <source>
        <strain evidence="1 2">ArDII</strain>
    </source>
</reference>
<evidence type="ECO:0000313" key="2">
    <source>
        <dbReference type="Proteomes" id="UP000076837"/>
    </source>
</evidence>
<accession>A0A163HCC7</accession>